<name>A0ABT8WII9_9FLAO</name>
<sequence length="114" mass="13078">MQNVENNFYPSWLPEEIRGFVDLSELAEPNKQIIEETNILTEMLGANIAIYKGSNCKHKKSKNGLCSLFKSAVLQNKQLNILCEAERRLKNYVIVAYSNPLEPHDKIDLLDIEQ</sequence>
<gene>
    <name evidence="1" type="ORF">Q4Q40_02180</name>
</gene>
<organism evidence="1 2">
    <name type="scientific">Flavivirga jejuensis</name>
    <dbReference type="NCBI Taxonomy" id="870487"/>
    <lineage>
        <taxon>Bacteria</taxon>
        <taxon>Pseudomonadati</taxon>
        <taxon>Bacteroidota</taxon>
        <taxon>Flavobacteriia</taxon>
        <taxon>Flavobacteriales</taxon>
        <taxon>Flavobacteriaceae</taxon>
        <taxon>Flavivirga</taxon>
    </lineage>
</organism>
<reference evidence="1" key="1">
    <citation type="submission" date="2023-07" db="EMBL/GenBank/DDBJ databases">
        <title>Two novel species in the genus Flavivirga.</title>
        <authorList>
            <person name="Kwon K."/>
        </authorList>
    </citation>
    <scope>NUCLEOTIDE SEQUENCE</scope>
    <source>
        <strain evidence="1">KACC 14158</strain>
    </source>
</reference>
<dbReference type="RefSeq" id="WP_303300035.1">
    <property type="nucleotide sequence ID" value="NZ_BAABDA010000042.1"/>
</dbReference>
<keyword evidence="2" id="KW-1185">Reference proteome</keyword>
<evidence type="ECO:0000313" key="1">
    <source>
        <dbReference type="EMBL" id="MDO5972979.1"/>
    </source>
</evidence>
<dbReference type="EMBL" id="JAUOEL010000001">
    <property type="protein sequence ID" value="MDO5972979.1"/>
    <property type="molecule type" value="Genomic_DNA"/>
</dbReference>
<comment type="caution">
    <text evidence="1">The sequence shown here is derived from an EMBL/GenBank/DDBJ whole genome shotgun (WGS) entry which is preliminary data.</text>
</comment>
<proteinExistence type="predicted"/>
<evidence type="ECO:0000313" key="2">
    <source>
        <dbReference type="Proteomes" id="UP001176806"/>
    </source>
</evidence>
<accession>A0ABT8WII9</accession>
<dbReference type="Proteomes" id="UP001176806">
    <property type="component" value="Unassembled WGS sequence"/>
</dbReference>
<protein>
    <submittedName>
        <fullName evidence="1">Uncharacterized protein</fullName>
    </submittedName>
</protein>